<keyword evidence="7" id="KW-0436">Ligase</keyword>
<feature type="transmembrane region" description="Helical" evidence="5">
    <location>
        <begin position="67"/>
        <end position="88"/>
    </location>
</feature>
<dbReference type="AlphaFoldDB" id="A0A1M6MML7"/>
<keyword evidence="4 5" id="KW-0472">Membrane</keyword>
<evidence type="ECO:0000259" key="6">
    <source>
        <dbReference type="Pfam" id="PF04932"/>
    </source>
</evidence>
<dbReference type="EMBL" id="FRAL01000001">
    <property type="protein sequence ID" value="SHJ84707.1"/>
    <property type="molecule type" value="Genomic_DNA"/>
</dbReference>
<dbReference type="InterPro" id="IPR007016">
    <property type="entry name" value="O-antigen_ligase-rel_domated"/>
</dbReference>
<evidence type="ECO:0000256" key="5">
    <source>
        <dbReference type="SAM" id="Phobius"/>
    </source>
</evidence>
<gene>
    <name evidence="7" type="ORF">SAMN05192556_10194</name>
</gene>
<reference evidence="8" key="1">
    <citation type="submission" date="2016-11" db="EMBL/GenBank/DDBJ databases">
        <authorList>
            <person name="Varghese N."/>
            <person name="Submissions S."/>
        </authorList>
    </citation>
    <scope>NUCLEOTIDE SEQUENCE [LARGE SCALE GENOMIC DNA]</scope>
    <source>
        <strain evidence="8">ALO Sharm</strain>
    </source>
</reference>
<feature type="transmembrane region" description="Helical" evidence="5">
    <location>
        <begin position="193"/>
        <end position="212"/>
    </location>
</feature>
<feature type="transmembrane region" description="Helical" evidence="5">
    <location>
        <begin position="355"/>
        <end position="378"/>
    </location>
</feature>
<keyword evidence="3 5" id="KW-1133">Transmembrane helix</keyword>
<evidence type="ECO:0000313" key="8">
    <source>
        <dbReference type="Proteomes" id="UP000184248"/>
    </source>
</evidence>
<feature type="transmembrane region" description="Helical" evidence="5">
    <location>
        <begin position="20"/>
        <end position="37"/>
    </location>
</feature>
<evidence type="ECO:0000256" key="3">
    <source>
        <dbReference type="ARBA" id="ARBA00022989"/>
    </source>
</evidence>
<feature type="transmembrane region" description="Helical" evidence="5">
    <location>
        <begin position="218"/>
        <end position="237"/>
    </location>
</feature>
<feature type="domain" description="O-antigen ligase-related" evidence="6">
    <location>
        <begin position="202"/>
        <end position="364"/>
    </location>
</feature>
<keyword evidence="8" id="KW-1185">Reference proteome</keyword>
<dbReference type="GO" id="GO:0016020">
    <property type="term" value="C:membrane"/>
    <property type="evidence" value="ECO:0007669"/>
    <property type="project" value="UniProtKB-SubCell"/>
</dbReference>
<name>A0A1M6MML7_9GAMM</name>
<feature type="transmembrane region" description="Helical" evidence="5">
    <location>
        <begin position="390"/>
        <end position="407"/>
    </location>
</feature>
<dbReference type="GO" id="GO:0016874">
    <property type="term" value="F:ligase activity"/>
    <property type="evidence" value="ECO:0007669"/>
    <property type="project" value="UniProtKB-KW"/>
</dbReference>
<protein>
    <submittedName>
        <fullName evidence="7">O-antigen ligase</fullName>
    </submittedName>
</protein>
<evidence type="ECO:0000256" key="2">
    <source>
        <dbReference type="ARBA" id="ARBA00022692"/>
    </source>
</evidence>
<feature type="transmembrane region" description="Helical" evidence="5">
    <location>
        <begin position="43"/>
        <end position="60"/>
    </location>
</feature>
<sequence>MKPQQIWESPVEWSCSRGIWGLGVITLLIYTGGQILWPEVGSNAETVMALLGLVMVLVQGKDIRRSAALWLLLAVVMVQVLAWVLGYFHHPQWVADNPQVDRLAKLFVFIAVAWWLGGSTRNTLLAWGLAVAGLILASVVQGDGLQEWVRGLEGHRVGFGVRNYQHGAMLFGVALLGLTVFAFRIMAPGRWRAVRVIGWCLIFLLTVIAVMIGQTRAVLLALALSLPFVLLIWLLSMRLLGGGRLNRRLLVMGSGIALLVVLGAGTLLKGPLMERVSKESQVIDMLLEGQIDDIPYTSIGIRIHSWQAAFEWIQERPIVGWGGTGRRLVIDHTPWLPASVKQDFGHLHNYFLEIWVAYGLIGVGVIGALASWVGLATWRAWRGGVLPGDMALFGAGFFLYWLVVNQFESYNSFWTGVYVHNLVVGGLVTHYWRWQQESRRTPPPAQCSSECPQ</sequence>
<dbReference type="Pfam" id="PF04932">
    <property type="entry name" value="Wzy_C"/>
    <property type="match status" value="1"/>
</dbReference>
<evidence type="ECO:0000256" key="1">
    <source>
        <dbReference type="ARBA" id="ARBA00004141"/>
    </source>
</evidence>
<dbReference type="RefSeq" id="WP_244534391.1">
    <property type="nucleotide sequence ID" value="NZ_BDEO01000001.1"/>
</dbReference>
<feature type="transmembrane region" description="Helical" evidence="5">
    <location>
        <begin position="413"/>
        <end position="432"/>
    </location>
</feature>
<dbReference type="Proteomes" id="UP000184248">
    <property type="component" value="Unassembled WGS sequence"/>
</dbReference>
<comment type="subcellular location">
    <subcellularLocation>
        <location evidence="1">Membrane</location>
        <topology evidence="1">Multi-pass membrane protein</topology>
    </subcellularLocation>
</comment>
<feature type="transmembrane region" description="Helical" evidence="5">
    <location>
        <begin position="164"/>
        <end position="186"/>
    </location>
</feature>
<evidence type="ECO:0000313" key="7">
    <source>
        <dbReference type="EMBL" id="SHJ84707.1"/>
    </source>
</evidence>
<accession>A0A1M6MML7</accession>
<dbReference type="PANTHER" id="PTHR37422">
    <property type="entry name" value="TEICHURONIC ACID BIOSYNTHESIS PROTEIN TUAE"/>
    <property type="match status" value="1"/>
</dbReference>
<organism evidence="7 8">
    <name type="scientific">Halomonas caseinilytica</name>
    <dbReference type="NCBI Taxonomy" id="438744"/>
    <lineage>
        <taxon>Bacteria</taxon>
        <taxon>Pseudomonadati</taxon>
        <taxon>Pseudomonadota</taxon>
        <taxon>Gammaproteobacteria</taxon>
        <taxon>Oceanospirillales</taxon>
        <taxon>Halomonadaceae</taxon>
        <taxon>Halomonas</taxon>
    </lineage>
</organism>
<feature type="transmembrane region" description="Helical" evidence="5">
    <location>
        <begin position="100"/>
        <end position="117"/>
    </location>
</feature>
<keyword evidence="2 5" id="KW-0812">Transmembrane</keyword>
<dbReference type="InterPro" id="IPR051533">
    <property type="entry name" value="WaaL-like"/>
</dbReference>
<dbReference type="PANTHER" id="PTHR37422:SF13">
    <property type="entry name" value="LIPOPOLYSACCHARIDE BIOSYNTHESIS PROTEIN PA4999-RELATED"/>
    <property type="match status" value="1"/>
</dbReference>
<feature type="transmembrane region" description="Helical" evidence="5">
    <location>
        <begin position="249"/>
        <end position="268"/>
    </location>
</feature>
<feature type="transmembrane region" description="Helical" evidence="5">
    <location>
        <begin position="124"/>
        <end position="144"/>
    </location>
</feature>
<proteinExistence type="predicted"/>
<evidence type="ECO:0000256" key="4">
    <source>
        <dbReference type="ARBA" id="ARBA00023136"/>
    </source>
</evidence>